<gene>
    <name evidence="1" type="ORF">IEQ34_000730</name>
</gene>
<evidence type="ECO:0000313" key="2">
    <source>
        <dbReference type="Proteomes" id="UP000775213"/>
    </source>
</evidence>
<proteinExistence type="predicted"/>
<dbReference type="EMBL" id="JAGFBR010000001">
    <property type="protein sequence ID" value="KAH0471007.1"/>
    <property type="molecule type" value="Genomic_DNA"/>
</dbReference>
<sequence length="75" mass="8359">MRETNEIVIVKKPIMKKGLMPYYLLAKKLLLCLDNVLSVPAPVAMDLLEMVKERGVDVKLDLSLGLSSGEVECKK</sequence>
<evidence type="ECO:0000313" key="1">
    <source>
        <dbReference type="EMBL" id="KAH0471007.1"/>
    </source>
</evidence>
<keyword evidence="2" id="KW-1185">Reference proteome</keyword>
<protein>
    <submittedName>
        <fullName evidence="1">Uncharacterized protein</fullName>
    </submittedName>
</protein>
<accession>A0AAV7HRA1</accession>
<reference evidence="1 2" key="1">
    <citation type="journal article" date="2021" name="Hortic Res">
        <title>Chromosome-scale assembly of the Dendrobium chrysotoxum genome enhances the understanding of orchid evolution.</title>
        <authorList>
            <person name="Zhang Y."/>
            <person name="Zhang G.Q."/>
            <person name="Zhang D."/>
            <person name="Liu X.D."/>
            <person name="Xu X.Y."/>
            <person name="Sun W.H."/>
            <person name="Yu X."/>
            <person name="Zhu X."/>
            <person name="Wang Z.W."/>
            <person name="Zhao X."/>
            <person name="Zhong W.Y."/>
            <person name="Chen H."/>
            <person name="Yin W.L."/>
            <person name="Huang T."/>
            <person name="Niu S.C."/>
            <person name="Liu Z.J."/>
        </authorList>
    </citation>
    <scope>NUCLEOTIDE SEQUENCE [LARGE SCALE GENOMIC DNA]</scope>
    <source>
        <strain evidence="1">Lindl</strain>
    </source>
</reference>
<dbReference type="Proteomes" id="UP000775213">
    <property type="component" value="Unassembled WGS sequence"/>
</dbReference>
<comment type="caution">
    <text evidence="1">The sequence shown here is derived from an EMBL/GenBank/DDBJ whole genome shotgun (WGS) entry which is preliminary data.</text>
</comment>
<dbReference type="AlphaFoldDB" id="A0AAV7HRA1"/>
<name>A0AAV7HRA1_DENCH</name>
<organism evidence="1 2">
    <name type="scientific">Dendrobium chrysotoxum</name>
    <name type="common">Orchid</name>
    <dbReference type="NCBI Taxonomy" id="161865"/>
    <lineage>
        <taxon>Eukaryota</taxon>
        <taxon>Viridiplantae</taxon>
        <taxon>Streptophyta</taxon>
        <taxon>Embryophyta</taxon>
        <taxon>Tracheophyta</taxon>
        <taxon>Spermatophyta</taxon>
        <taxon>Magnoliopsida</taxon>
        <taxon>Liliopsida</taxon>
        <taxon>Asparagales</taxon>
        <taxon>Orchidaceae</taxon>
        <taxon>Epidendroideae</taxon>
        <taxon>Malaxideae</taxon>
        <taxon>Dendrobiinae</taxon>
        <taxon>Dendrobium</taxon>
    </lineage>
</organism>